<gene>
    <name evidence="2" type="ORF">UY3_04801</name>
</gene>
<sequence length="84" mass="8781">MSLLAGSCTSTCSVSLLPVVSLATSTLQLGLTLSDRSTGGRYSGSSEDPPNRQQIALQLTPLLCPQQEVSPVDSPQCRLCSNLT</sequence>
<accession>M7CBG2</accession>
<feature type="chain" id="PRO_5004080857" description="Secreted protein" evidence="1">
    <location>
        <begin position="24"/>
        <end position="84"/>
    </location>
</feature>
<keyword evidence="3" id="KW-1185">Reference proteome</keyword>
<dbReference type="AlphaFoldDB" id="M7CBG2"/>
<keyword evidence="1" id="KW-0732">Signal</keyword>
<name>M7CBG2_CHEMY</name>
<organism evidence="2 3">
    <name type="scientific">Chelonia mydas</name>
    <name type="common">Green sea-turtle</name>
    <name type="synonym">Chelonia agassizi</name>
    <dbReference type="NCBI Taxonomy" id="8469"/>
    <lineage>
        <taxon>Eukaryota</taxon>
        <taxon>Metazoa</taxon>
        <taxon>Chordata</taxon>
        <taxon>Craniata</taxon>
        <taxon>Vertebrata</taxon>
        <taxon>Euteleostomi</taxon>
        <taxon>Archelosauria</taxon>
        <taxon>Testudinata</taxon>
        <taxon>Testudines</taxon>
        <taxon>Cryptodira</taxon>
        <taxon>Durocryptodira</taxon>
        <taxon>Americhelydia</taxon>
        <taxon>Chelonioidea</taxon>
        <taxon>Cheloniidae</taxon>
        <taxon>Chelonia</taxon>
    </lineage>
</organism>
<proteinExistence type="predicted"/>
<reference evidence="3" key="1">
    <citation type="journal article" date="2013" name="Nat. Genet.">
        <title>The draft genomes of soft-shell turtle and green sea turtle yield insights into the development and evolution of the turtle-specific body plan.</title>
        <authorList>
            <person name="Wang Z."/>
            <person name="Pascual-Anaya J."/>
            <person name="Zadissa A."/>
            <person name="Li W."/>
            <person name="Niimura Y."/>
            <person name="Huang Z."/>
            <person name="Li C."/>
            <person name="White S."/>
            <person name="Xiong Z."/>
            <person name="Fang D."/>
            <person name="Wang B."/>
            <person name="Ming Y."/>
            <person name="Chen Y."/>
            <person name="Zheng Y."/>
            <person name="Kuraku S."/>
            <person name="Pignatelli M."/>
            <person name="Herrero J."/>
            <person name="Beal K."/>
            <person name="Nozawa M."/>
            <person name="Li Q."/>
            <person name="Wang J."/>
            <person name="Zhang H."/>
            <person name="Yu L."/>
            <person name="Shigenobu S."/>
            <person name="Wang J."/>
            <person name="Liu J."/>
            <person name="Flicek P."/>
            <person name="Searle S."/>
            <person name="Wang J."/>
            <person name="Kuratani S."/>
            <person name="Yin Y."/>
            <person name="Aken B."/>
            <person name="Zhang G."/>
            <person name="Irie N."/>
        </authorList>
    </citation>
    <scope>NUCLEOTIDE SEQUENCE [LARGE SCALE GENOMIC DNA]</scope>
</reference>
<evidence type="ECO:0000256" key="1">
    <source>
        <dbReference type="SAM" id="SignalP"/>
    </source>
</evidence>
<feature type="signal peptide" evidence="1">
    <location>
        <begin position="1"/>
        <end position="23"/>
    </location>
</feature>
<evidence type="ECO:0000313" key="2">
    <source>
        <dbReference type="EMBL" id="EMP38042.1"/>
    </source>
</evidence>
<evidence type="ECO:0008006" key="4">
    <source>
        <dbReference type="Google" id="ProtNLM"/>
    </source>
</evidence>
<protein>
    <recommendedName>
        <fullName evidence="4">Secreted protein</fullName>
    </recommendedName>
</protein>
<dbReference type="EMBL" id="KB520915">
    <property type="protein sequence ID" value="EMP38042.1"/>
    <property type="molecule type" value="Genomic_DNA"/>
</dbReference>
<dbReference type="Proteomes" id="UP000031443">
    <property type="component" value="Unassembled WGS sequence"/>
</dbReference>
<evidence type="ECO:0000313" key="3">
    <source>
        <dbReference type="Proteomes" id="UP000031443"/>
    </source>
</evidence>